<keyword evidence="6" id="KW-0804">Transcription</keyword>
<evidence type="ECO:0000256" key="6">
    <source>
        <dbReference type="ARBA" id="ARBA00023163"/>
    </source>
</evidence>
<feature type="domain" description="C2H2-type" evidence="9">
    <location>
        <begin position="13"/>
        <end position="41"/>
    </location>
</feature>
<evidence type="ECO:0000313" key="10">
    <source>
        <dbReference type="EMBL" id="KAJ9594259.1"/>
    </source>
</evidence>
<keyword evidence="11" id="KW-1185">Reference proteome</keyword>
<evidence type="ECO:0000256" key="7">
    <source>
        <dbReference type="ARBA" id="ARBA00023242"/>
    </source>
</evidence>
<dbReference type="Proteomes" id="UP001233999">
    <property type="component" value="Unassembled WGS sequence"/>
</dbReference>
<dbReference type="Pfam" id="PF00096">
    <property type="entry name" value="zf-C2H2"/>
    <property type="match status" value="1"/>
</dbReference>
<reference evidence="10" key="1">
    <citation type="journal article" date="2023" name="IScience">
        <title>Live-bearing cockroach genome reveals convergent evolutionary mechanisms linked to viviparity in insects and beyond.</title>
        <authorList>
            <person name="Fouks B."/>
            <person name="Harrison M.C."/>
            <person name="Mikhailova A.A."/>
            <person name="Marchal E."/>
            <person name="English S."/>
            <person name="Carruthers M."/>
            <person name="Jennings E.C."/>
            <person name="Chiamaka E.L."/>
            <person name="Frigard R.A."/>
            <person name="Pippel M."/>
            <person name="Attardo G.M."/>
            <person name="Benoit J.B."/>
            <person name="Bornberg-Bauer E."/>
            <person name="Tobe S.S."/>
        </authorList>
    </citation>
    <scope>NUCLEOTIDE SEQUENCE</scope>
    <source>
        <strain evidence="10">Stay&amp;Tobe</strain>
    </source>
</reference>
<dbReference type="InterPro" id="IPR036236">
    <property type="entry name" value="Znf_C2H2_sf"/>
</dbReference>
<keyword evidence="4" id="KW-0862">Zinc</keyword>
<keyword evidence="7" id="KW-0539">Nucleus</keyword>
<dbReference type="GO" id="GO:0008270">
    <property type="term" value="F:zinc ion binding"/>
    <property type="evidence" value="ECO:0007669"/>
    <property type="project" value="UniProtKB-KW"/>
</dbReference>
<comment type="caution">
    <text evidence="10">The sequence shown here is derived from an EMBL/GenBank/DDBJ whole genome shotgun (WGS) entry which is preliminary data.</text>
</comment>
<keyword evidence="3 8" id="KW-0863">Zinc-finger</keyword>
<dbReference type="GO" id="GO:0005634">
    <property type="term" value="C:nucleus"/>
    <property type="evidence" value="ECO:0007669"/>
    <property type="project" value="UniProtKB-SubCell"/>
</dbReference>
<dbReference type="Pfam" id="PF02892">
    <property type="entry name" value="zf-BED"/>
    <property type="match status" value="1"/>
</dbReference>
<keyword evidence="5" id="KW-0805">Transcription regulation</keyword>
<keyword evidence="2" id="KW-0479">Metal-binding</keyword>
<evidence type="ECO:0000256" key="8">
    <source>
        <dbReference type="PROSITE-ProRule" id="PRU00042"/>
    </source>
</evidence>
<evidence type="ECO:0000256" key="5">
    <source>
        <dbReference type="ARBA" id="ARBA00023015"/>
    </source>
</evidence>
<evidence type="ECO:0000256" key="3">
    <source>
        <dbReference type="ARBA" id="ARBA00022771"/>
    </source>
</evidence>
<dbReference type="PROSITE" id="PS50157">
    <property type="entry name" value="ZINC_FINGER_C2H2_2"/>
    <property type="match status" value="2"/>
</dbReference>
<accession>A0AAD8A880</accession>
<dbReference type="GO" id="GO:0006357">
    <property type="term" value="P:regulation of transcription by RNA polymerase II"/>
    <property type="evidence" value="ECO:0007669"/>
    <property type="project" value="TreeGrafter"/>
</dbReference>
<name>A0AAD8A880_DIPPU</name>
<dbReference type="PANTHER" id="PTHR46179:SF13">
    <property type="entry name" value="C2H2-TYPE DOMAIN-CONTAINING PROTEIN"/>
    <property type="match status" value="1"/>
</dbReference>
<evidence type="ECO:0000256" key="2">
    <source>
        <dbReference type="ARBA" id="ARBA00022723"/>
    </source>
</evidence>
<dbReference type="AlphaFoldDB" id="A0AAD8A880"/>
<evidence type="ECO:0000313" key="11">
    <source>
        <dbReference type="Proteomes" id="UP001233999"/>
    </source>
</evidence>
<sequence>TKWPHQGSGSGDIKCPYCIRMFVYKSNLRIHIRDFHSADVGPFSCTHCGKQVKNRSCLRVHIYRNHPRSVF</sequence>
<dbReference type="EMBL" id="JASPKZ010003060">
    <property type="protein sequence ID" value="KAJ9594259.1"/>
    <property type="molecule type" value="Genomic_DNA"/>
</dbReference>
<proteinExistence type="predicted"/>
<evidence type="ECO:0000256" key="4">
    <source>
        <dbReference type="ARBA" id="ARBA00022833"/>
    </source>
</evidence>
<dbReference type="InterPro" id="IPR051061">
    <property type="entry name" value="Zinc_finger_trans_reg"/>
</dbReference>
<gene>
    <name evidence="10" type="ORF">L9F63_014315</name>
</gene>
<dbReference type="InterPro" id="IPR003656">
    <property type="entry name" value="Znf_BED"/>
</dbReference>
<dbReference type="GO" id="GO:0003677">
    <property type="term" value="F:DNA binding"/>
    <property type="evidence" value="ECO:0007669"/>
    <property type="project" value="InterPro"/>
</dbReference>
<dbReference type="InterPro" id="IPR013087">
    <property type="entry name" value="Znf_C2H2_type"/>
</dbReference>
<evidence type="ECO:0000259" key="9">
    <source>
        <dbReference type="PROSITE" id="PS50157"/>
    </source>
</evidence>
<evidence type="ECO:0000256" key="1">
    <source>
        <dbReference type="ARBA" id="ARBA00004123"/>
    </source>
</evidence>
<dbReference type="SUPFAM" id="SSF57667">
    <property type="entry name" value="beta-beta-alpha zinc fingers"/>
    <property type="match status" value="1"/>
</dbReference>
<comment type="subcellular location">
    <subcellularLocation>
        <location evidence="1">Nucleus</location>
    </subcellularLocation>
</comment>
<organism evidence="10 11">
    <name type="scientific">Diploptera punctata</name>
    <name type="common">Pacific beetle cockroach</name>
    <dbReference type="NCBI Taxonomy" id="6984"/>
    <lineage>
        <taxon>Eukaryota</taxon>
        <taxon>Metazoa</taxon>
        <taxon>Ecdysozoa</taxon>
        <taxon>Arthropoda</taxon>
        <taxon>Hexapoda</taxon>
        <taxon>Insecta</taxon>
        <taxon>Pterygota</taxon>
        <taxon>Neoptera</taxon>
        <taxon>Polyneoptera</taxon>
        <taxon>Dictyoptera</taxon>
        <taxon>Blattodea</taxon>
        <taxon>Blaberoidea</taxon>
        <taxon>Blaberidae</taxon>
        <taxon>Diplopterinae</taxon>
        <taxon>Diploptera</taxon>
    </lineage>
</organism>
<dbReference type="Gene3D" id="3.30.160.60">
    <property type="entry name" value="Classic Zinc Finger"/>
    <property type="match status" value="1"/>
</dbReference>
<feature type="non-terminal residue" evidence="10">
    <location>
        <position position="1"/>
    </location>
</feature>
<dbReference type="SMART" id="SM00355">
    <property type="entry name" value="ZnF_C2H2"/>
    <property type="match status" value="2"/>
</dbReference>
<protein>
    <recommendedName>
        <fullName evidence="9">C2H2-type domain-containing protein</fullName>
    </recommendedName>
</protein>
<dbReference type="PANTHER" id="PTHR46179">
    <property type="entry name" value="ZINC FINGER PROTEIN"/>
    <property type="match status" value="1"/>
</dbReference>
<reference evidence="10" key="2">
    <citation type="submission" date="2023-05" db="EMBL/GenBank/DDBJ databases">
        <authorList>
            <person name="Fouks B."/>
        </authorList>
    </citation>
    <scope>NUCLEOTIDE SEQUENCE</scope>
    <source>
        <strain evidence="10">Stay&amp;Tobe</strain>
        <tissue evidence="10">Testes</tissue>
    </source>
</reference>
<feature type="domain" description="C2H2-type" evidence="9">
    <location>
        <begin position="43"/>
        <end position="66"/>
    </location>
</feature>
<dbReference type="PROSITE" id="PS00028">
    <property type="entry name" value="ZINC_FINGER_C2H2_1"/>
    <property type="match status" value="2"/>
</dbReference>